<keyword evidence="5" id="KW-0812">Transmembrane</keyword>
<sequence>MPASVTKAIQQNTNDYVCESTDLLQAGRLFHLLSPIRLGKFIWDIFYIFIQAIIILIFKPAPPKAQKTLSKPRGRIAVIGAGITGVSSAAHAIAHGFEVVVFEAAPKSKLGGIWAQVNRTSGLQLNSLLYRFHPAVLWSRAFPLRDEILGEVKRIWKEYHLDARTRFETKVTSVKRAPRPEDESEWADDPDRSRWIINDGEEGVFDAVIVTIGTCGDPNWITLPGMPDDIGQETPKAHEADTPPSQDTSANSDQKEQGSSDERENGEEKFTKTILHSSQLDSPAFKLKGGERVVIIGSGASGVEAVETVLEKEKEGVKVYMIARDDKWIIPRNIMIDTFISGQPFGRQMPLSFLWEEFLRRWQYWGVEELVPKDRGIYEGTPVVNDVFLSHVRSRRCHYVRGQPVRLTKDGVVVTSRKSKRKNRDAKEERKPKDGSSVEDIPEGEEKLYEADIIVFATGYKKPSVDFLPQDLFPEGYQRPDLYLQNFSTEDWSILMTNSAYMNAIGTVHIGIYTRILLTLLMDPSARPSPKDMKLWVDVLQFIKRGATGGALGFFTYMELTIWLLGFHILRPDRLRWLFFIMNGWGIYAQ</sequence>
<feature type="region of interest" description="Disordered" evidence="4">
    <location>
        <begin position="413"/>
        <end position="441"/>
    </location>
</feature>
<keyword evidence="8" id="KW-1185">Reference proteome</keyword>
<dbReference type="InterPro" id="IPR036188">
    <property type="entry name" value="FAD/NAD-bd_sf"/>
</dbReference>
<evidence type="ECO:0000256" key="5">
    <source>
        <dbReference type="SAM" id="Phobius"/>
    </source>
</evidence>
<feature type="region of interest" description="Disordered" evidence="4">
    <location>
        <begin position="221"/>
        <end position="268"/>
    </location>
</feature>
<keyword evidence="1" id="KW-0285">Flavoprotein</keyword>
<dbReference type="Gene3D" id="3.50.50.60">
    <property type="entry name" value="FAD/NAD(P)-binding domain"/>
    <property type="match status" value="2"/>
</dbReference>
<dbReference type="AlphaFoldDB" id="A0A9W8K8C4"/>
<feature type="region of interest" description="Disordered" evidence="4">
    <location>
        <begin position="170"/>
        <end position="194"/>
    </location>
</feature>
<feature type="domain" description="FAD/NAD(P)-binding" evidence="6">
    <location>
        <begin position="75"/>
        <end position="327"/>
    </location>
</feature>
<dbReference type="InterPro" id="IPR050346">
    <property type="entry name" value="FMO-like"/>
</dbReference>
<feature type="compositionally biased region" description="Basic and acidic residues" evidence="4">
    <location>
        <begin position="253"/>
        <end position="268"/>
    </location>
</feature>
<keyword evidence="5" id="KW-1133">Transmembrane helix</keyword>
<dbReference type="GO" id="GO:0016491">
    <property type="term" value="F:oxidoreductase activity"/>
    <property type="evidence" value="ECO:0007669"/>
    <property type="project" value="UniProtKB-KW"/>
</dbReference>
<dbReference type="Pfam" id="PF07992">
    <property type="entry name" value="Pyr_redox_2"/>
    <property type="match status" value="1"/>
</dbReference>
<dbReference type="SUPFAM" id="SSF51905">
    <property type="entry name" value="FAD/NAD(P)-binding domain"/>
    <property type="match status" value="2"/>
</dbReference>
<evidence type="ECO:0000259" key="6">
    <source>
        <dbReference type="Pfam" id="PF07992"/>
    </source>
</evidence>
<keyword evidence="5" id="KW-0472">Membrane</keyword>
<evidence type="ECO:0000313" key="8">
    <source>
        <dbReference type="Proteomes" id="UP001148786"/>
    </source>
</evidence>
<accession>A0A9W8K8C4</accession>
<dbReference type="OrthoDB" id="66881at2759"/>
<evidence type="ECO:0000313" key="7">
    <source>
        <dbReference type="EMBL" id="KAJ3509101.1"/>
    </source>
</evidence>
<comment type="caution">
    <text evidence="7">The sequence shown here is derived from an EMBL/GenBank/DDBJ whole genome shotgun (WGS) entry which is preliminary data.</text>
</comment>
<dbReference type="EMBL" id="JANKHO010000505">
    <property type="protein sequence ID" value="KAJ3509101.1"/>
    <property type="molecule type" value="Genomic_DNA"/>
</dbReference>
<feature type="compositionally biased region" description="Polar residues" evidence="4">
    <location>
        <begin position="243"/>
        <end position="252"/>
    </location>
</feature>
<dbReference type="PANTHER" id="PTHR23023">
    <property type="entry name" value="DIMETHYLANILINE MONOOXYGENASE"/>
    <property type="match status" value="1"/>
</dbReference>
<name>A0A9W8K8C4_9AGAR</name>
<evidence type="ECO:0000256" key="3">
    <source>
        <dbReference type="ARBA" id="ARBA00023002"/>
    </source>
</evidence>
<gene>
    <name evidence="7" type="ORF">NLJ89_g5390</name>
</gene>
<dbReference type="Proteomes" id="UP001148786">
    <property type="component" value="Unassembled WGS sequence"/>
</dbReference>
<keyword evidence="2" id="KW-0274">FAD</keyword>
<protein>
    <recommendedName>
        <fullName evidence="6">FAD/NAD(P)-binding domain-containing protein</fullName>
    </recommendedName>
</protein>
<organism evidence="7 8">
    <name type="scientific">Agrocybe chaxingu</name>
    <dbReference type="NCBI Taxonomy" id="84603"/>
    <lineage>
        <taxon>Eukaryota</taxon>
        <taxon>Fungi</taxon>
        <taxon>Dikarya</taxon>
        <taxon>Basidiomycota</taxon>
        <taxon>Agaricomycotina</taxon>
        <taxon>Agaricomycetes</taxon>
        <taxon>Agaricomycetidae</taxon>
        <taxon>Agaricales</taxon>
        <taxon>Agaricineae</taxon>
        <taxon>Strophariaceae</taxon>
        <taxon>Agrocybe</taxon>
    </lineage>
</organism>
<keyword evidence="3" id="KW-0560">Oxidoreductase</keyword>
<reference evidence="7" key="1">
    <citation type="submission" date="2022-07" db="EMBL/GenBank/DDBJ databases">
        <title>Genome Sequence of Agrocybe chaxingu.</title>
        <authorList>
            <person name="Buettner E."/>
        </authorList>
    </citation>
    <scope>NUCLEOTIDE SEQUENCE</scope>
    <source>
        <strain evidence="7">MP-N11</strain>
    </source>
</reference>
<proteinExistence type="predicted"/>
<evidence type="ECO:0000256" key="1">
    <source>
        <dbReference type="ARBA" id="ARBA00022630"/>
    </source>
</evidence>
<feature type="transmembrane region" description="Helical" evidence="5">
    <location>
        <begin position="542"/>
        <end position="566"/>
    </location>
</feature>
<feature type="transmembrane region" description="Helical" evidence="5">
    <location>
        <begin position="41"/>
        <end position="58"/>
    </location>
</feature>
<evidence type="ECO:0000256" key="2">
    <source>
        <dbReference type="ARBA" id="ARBA00022827"/>
    </source>
</evidence>
<feature type="compositionally biased region" description="Basic and acidic residues" evidence="4">
    <location>
        <begin position="425"/>
        <end position="436"/>
    </location>
</feature>
<dbReference type="InterPro" id="IPR023753">
    <property type="entry name" value="FAD/NAD-binding_dom"/>
</dbReference>
<evidence type="ECO:0000256" key="4">
    <source>
        <dbReference type="SAM" id="MobiDB-lite"/>
    </source>
</evidence>